<dbReference type="PANTHER" id="PTHR36919">
    <property type="entry name" value="BLR1215 PROTEIN"/>
    <property type="match status" value="1"/>
</dbReference>
<feature type="domain" description="DUF2147" evidence="1">
    <location>
        <begin position="195"/>
        <end position="299"/>
    </location>
</feature>
<gene>
    <name evidence="2" type="ORF">DI623_08805</name>
</gene>
<proteinExistence type="predicted"/>
<dbReference type="Pfam" id="PF09917">
    <property type="entry name" value="DUF2147"/>
    <property type="match status" value="1"/>
</dbReference>
<dbReference type="InterPro" id="IPR019223">
    <property type="entry name" value="DUF2147"/>
</dbReference>
<reference evidence="2 3" key="1">
    <citation type="submission" date="2017-08" db="EMBL/GenBank/DDBJ databases">
        <title>Infants hospitalized years apart are colonized by the same room-sourced microbial strains.</title>
        <authorList>
            <person name="Brooks B."/>
            <person name="Olm M.R."/>
            <person name="Firek B.A."/>
            <person name="Baker R."/>
            <person name="Thomas B.C."/>
            <person name="Morowitz M.J."/>
            <person name="Banfield J.F."/>
        </authorList>
    </citation>
    <scope>NUCLEOTIDE SEQUENCE [LARGE SCALE GENOMIC DNA]</scope>
    <source>
        <strain evidence="2">S2_018_000_R2_101</strain>
    </source>
</reference>
<dbReference type="PANTHER" id="PTHR36919:SF2">
    <property type="entry name" value="BLL6627 PROTEIN"/>
    <property type="match status" value="1"/>
</dbReference>
<evidence type="ECO:0000313" key="3">
    <source>
        <dbReference type="Proteomes" id="UP000249066"/>
    </source>
</evidence>
<accession>A0A2W5C3E4</accession>
<dbReference type="EMBL" id="QFNN01000044">
    <property type="protein sequence ID" value="PZO89835.1"/>
    <property type="molecule type" value="Genomic_DNA"/>
</dbReference>
<name>A0A2W5C3E4_9SPHN</name>
<dbReference type="AlphaFoldDB" id="A0A2W5C3E4"/>
<dbReference type="Proteomes" id="UP000249066">
    <property type="component" value="Unassembled WGS sequence"/>
</dbReference>
<sequence length="302" mass="31888">MGLDIGLWHSGAADRRARARQSDRDGLRDGHIDRLRADLLWRVRDRDEFLFAEGAGAVDRIAAGPAGAAGGAGDAFPALCRCAVAGVDDRGLAARLGRAGDCECDPLSCRPGLAIFPWRGRHADRAVAADGGAGDRACLPCRAGRAQPAAARRFPHHAGARAAPFRPGVIVRRAILAGALLLTAGGAPAEDRSFGIWRNPQNSVHVRAEPCGDRMCGVVVWANDKAKADAARGGTKTLEGERLFRDFTRAGAGQWSGKVFVPDIGKTFSGTIRVIDATHAEGRGCLVGRVGCKAQMWTRVSD</sequence>
<organism evidence="2 3">
    <name type="scientific">Sphingomonas sanxanigenens</name>
    <dbReference type="NCBI Taxonomy" id="397260"/>
    <lineage>
        <taxon>Bacteria</taxon>
        <taxon>Pseudomonadati</taxon>
        <taxon>Pseudomonadota</taxon>
        <taxon>Alphaproteobacteria</taxon>
        <taxon>Sphingomonadales</taxon>
        <taxon>Sphingomonadaceae</taxon>
        <taxon>Sphingomonas</taxon>
    </lineage>
</organism>
<evidence type="ECO:0000259" key="1">
    <source>
        <dbReference type="Pfam" id="PF09917"/>
    </source>
</evidence>
<evidence type="ECO:0000313" key="2">
    <source>
        <dbReference type="EMBL" id="PZO89835.1"/>
    </source>
</evidence>
<comment type="caution">
    <text evidence="2">The sequence shown here is derived from an EMBL/GenBank/DDBJ whole genome shotgun (WGS) entry which is preliminary data.</text>
</comment>
<protein>
    <recommendedName>
        <fullName evidence="1">DUF2147 domain-containing protein</fullName>
    </recommendedName>
</protein>
<dbReference type="Gene3D" id="2.40.128.520">
    <property type="match status" value="1"/>
</dbReference>